<organism evidence="2 3">
    <name type="scientific">Quercus suber</name>
    <name type="common">Cork oak</name>
    <dbReference type="NCBI Taxonomy" id="58331"/>
    <lineage>
        <taxon>Eukaryota</taxon>
        <taxon>Viridiplantae</taxon>
        <taxon>Streptophyta</taxon>
        <taxon>Embryophyta</taxon>
        <taxon>Tracheophyta</taxon>
        <taxon>Spermatophyta</taxon>
        <taxon>Magnoliopsida</taxon>
        <taxon>eudicotyledons</taxon>
        <taxon>Gunneridae</taxon>
        <taxon>Pentapetalae</taxon>
        <taxon>rosids</taxon>
        <taxon>fabids</taxon>
        <taxon>Fagales</taxon>
        <taxon>Fagaceae</taxon>
        <taxon>Quercus</taxon>
    </lineage>
</organism>
<feature type="domain" description="Reverse transcriptase zinc-binding" evidence="1">
    <location>
        <begin position="115"/>
        <end position="196"/>
    </location>
</feature>
<dbReference type="EMBL" id="PKMF04000129">
    <property type="protein sequence ID" value="KAK7848287.1"/>
    <property type="molecule type" value="Genomic_DNA"/>
</dbReference>
<sequence>MIASSRIGTDPVEIPNNHCAKINILLWNCRGALGLDFRRRVLEMMVNHFPSIMITTETRVGGLLFDGFFTTETIGYAGGLWLLWKRDEVDVFVLSATKQEIHTTVKNGEFNNALAYDLTRHNDTSPSSFLGFWLWKLDTIPKIQHFMWLCYHNSILVQQVLANRGIPYHTTCPFCQSQEESILHLLRDCPFALEFWK</sequence>
<name>A0AAW0LA20_QUESU</name>
<evidence type="ECO:0000313" key="3">
    <source>
        <dbReference type="Proteomes" id="UP000237347"/>
    </source>
</evidence>
<dbReference type="AlphaFoldDB" id="A0AAW0LA20"/>
<dbReference type="Pfam" id="PF13966">
    <property type="entry name" value="zf-RVT"/>
    <property type="match status" value="1"/>
</dbReference>
<comment type="caution">
    <text evidence="2">The sequence shown here is derived from an EMBL/GenBank/DDBJ whole genome shotgun (WGS) entry which is preliminary data.</text>
</comment>
<accession>A0AAW0LA20</accession>
<dbReference type="PANTHER" id="PTHR35218:SF7">
    <property type="entry name" value="ENDONUCLEASE_EXONUCLEASE_PHOSPHATASE"/>
    <property type="match status" value="1"/>
</dbReference>
<protein>
    <submittedName>
        <fullName evidence="2">Ribonuclease h protein</fullName>
    </submittedName>
</protein>
<gene>
    <name evidence="2" type="ORF">CFP56_005181</name>
</gene>
<keyword evidence="3" id="KW-1185">Reference proteome</keyword>
<dbReference type="Proteomes" id="UP000237347">
    <property type="component" value="Unassembled WGS sequence"/>
</dbReference>
<evidence type="ECO:0000259" key="1">
    <source>
        <dbReference type="Pfam" id="PF13966"/>
    </source>
</evidence>
<reference evidence="2 3" key="1">
    <citation type="journal article" date="2018" name="Sci. Data">
        <title>The draft genome sequence of cork oak.</title>
        <authorList>
            <person name="Ramos A.M."/>
            <person name="Usie A."/>
            <person name="Barbosa P."/>
            <person name="Barros P.M."/>
            <person name="Capote T."/>
            <person name="Chaves I."/>
            <person name="Simoes F."/>
            <person name="Abreu I."/>
            <person name="Carrasquinho I."/>
            <person name="Faro C."/>
            <person name="Guimaraes J.B."/>
            <person name="Mendonca D."/>
            <person name="Nobrega F."/>
            <person name="Rodrigues L."/>
            <person name="Saibo N.J.M."/>
            <person name="Varela M.C."/>
            <person name="Egas C."/>
            <person name="Matos J."/>
            <person name="Miguel C.M."/>
            <person name="Oliveira M.M."/>
            <person name="Ricardo C.P."/>
            <person name="Goncalves S."/>
        </authorList>
    </citation>
    <scope>NUCLEOTIDE SEQUENCE [LARGE SCALE GENOMIC DNA]</scope>
    <source>
        <strain evidence="3">cv. HL8</strain>
    </source>
</reference>
<proteinExistence type="predicted"/>
<dbReference type="InterPro" id="IPR026960">
    <property type="entry name" value="RVT-Znf"/>
</dbReference>
<evidence type="ECO:0000313" key="2">
    <source>
        <dbReference type="EMBL" id="KAK7848287.1"/>
    </source>
</evidence>
<dbReference type="PANTHER" id="PTHR35218">
    <property type="entry name" value="RNASE H DOMAIN-CONTAINING PROTEIN"/>
    <property type="match status" value="1"/>
</dbReference>